<dbReference type="PANTHER" id="PTHR41248:SF1">
    <property type="entry name" value="NORD PROTEIN"/>
    <property type="match status" value="1"/>
</dbReference>
<dbReference type="PIRSF" id="PIRSF031715">
    <property type="entry name" value="Cob_chel_CobT"/>
    <property type="match status" value="1"/>
</dbReference>
<evidence type="ECO:0000256" key="1">
    <source>
        <dbReference type="NCBIfam" id="TIGR01651"/>
    </source>
</evidence>
<keyword evidence="4" id="KW-0436">Ligase</keyword>
<dbReference type="SUPFAM" id="SSF53300">
    <property type="entry name" value="vWA-like"/>
    <property type="match status" value="1"/>
</dbReference>
<dbReference type="GO" id="GO:0009236">
    <property type="term" value="P:cobalamin biosynthetic process"/>
    <property type="evidence" value="ECO:0007669"/>
    <property type="project" value="UniProtKB-UniRule"/>
</dbReference>
<gene>
    <name evidence="4" type="primary">cobT</name>
    <name evidence="4" type="ORF">HMF7854_02920</name>
</gene>
<dbReference type="Pfam" id="PF11775">
    <property type="entry name" value="CobT_C"/>
    <property type="match status" value="1"/>
</dbReference>
<evidence type="ECO:0000313" key="5">
    <source>
        <dbReference type="Proteomes" id="UP000274661"/>
    </source>
</evidence>
<protein>
    <recommendedName>
        <fullName evidence="1">Cobaltochelatase subunit CobT</fullName>
        <ecNumber evidence="1">6.6.1.2</ecNumber>
    </recommendedName>
</protein>
<dbReference type="PANTHER" id="PTHR41248">
    <property type="entry name" value="NORD PROTEIN"/>
    <property type="match status" value="1"/>
</dbReference>
<evidence type="ECO:0000313" key="4">
    <source>
        <dbReference type="EMBL" id="RST32090.1"/>
    </source>
</evidence>
<dbReference type="EMBL" id="RWJF01000001">
    <property type="protein sequence ID" value="RST32090.1"/>
    <property type="molecule type" value="Genomic_DNA"/>
</dbReference>
<dbReference type="GO" id="GO:0051116">
    <property type="term" value="F:cobaltochelatase activity"/>
    <property type="evidence" value="ECO:0007669"/>
    <property type="project" value="UniProtKB-UniRule"/>
</dbReference>
<dbReference type="RefSeq" id="WP_126720032.1">
    <property type="nucleotide sequence ID" value="NZ_RWJF01000001.1"/>
</dbReference>
<feature type="region of interest" description="Disordered" evidence="2">
    <location>
        <begin position="33"/>
        <end position="52"/>
    </location>
</feature>
<dbReference type="CDD" id="cd01454">
    <property type="entry name" value="vWA_norD_type"/>
    <property type="match status" value="1"/>
</dbReference>
<feature type="compositionally biased region" description="Acidic residues" evidence="2">
    <location>
        <begin position="259"/>
        <end position="282"/>
    </location>
</feature>
<dbReference type="Gene3D" id="3.40.50.410">
    <property type="entry name" value="von Willebrand factor, type A domain"/>
    <property type="match status" value="1"/>
</dbReference>
<name>A0A429VDM2_9SPHN</name>
<dbReference type="NCBIfam" id="TIGR01651">
    <property type="entry name" value="CobT"/>
    <property type="match status" value="1"/>
</dbReference>
<comment type="caution">
    <text evidence="4">The sequence shown here is derived from an EMBL/GenBank/DDBJ whole genome shotgun (WGS) entry which is preliminary data.</text>
</comment>
<proteinExistence type="predicted"/>
<dbReference type="Pfam" id="PF06213">
    <property type="entry name" value="CobT"/>
    <property type="match status" value="1"/>
</dbReference>
<feature type="compositionally biased region" description="Basic and acidic residues" evidence="2">
    <location>
        <begin position="249"/>
        <end position="258"/>
    </location>
</feature>
<reference evidence="4 5" key="1">
    <citation type="submission" date="2018-12" db="EMBL/GenBank/DDBJ databases">
        <title>Sphingomonas sp. HMF7854 Genome sequencing and assembly.</title>
        <authorList>
            <person name="Cha I."/>
            <person name="Kang H."/>
            <person name="Kim H."/>
            <person name="Kang J."/>
            <person name="Joh K."/>
        </authorList>
    </citation>
    <scope>NUCLEOTIDE SEQUENCE [LARGE SCALE GENOMIC DNA]</scope>
    <source>
        <strain evidence="4 5">HMF7854</strain>
    </source>
</reference>
<accession>A0A429VDM2</accession>
<dbReference type="InterPro" id="IPR051928">
    <property type="entry name" value="NorD/CobT"/>
</dbReference>
<dbReference type="InterPro" id="IPR006538">
    <property type="entry name" value="CobT"/>
</dbReference>
<organism evidence="4 5">
    <name type="scientific">Sphingomonas ginkgonis</name>
    <dbReference type="NCBI Taxonomy" id="2315330"/>
    <lineage>
        <taxon>Bacteria</taxon>
        <taxon>Pseudomonadati</taxon>
        <taxon>Pseudomonadota</taxon>
        <taxon>Alphaproteobacteria</taxon>
        <taxon>Sphingomonadales</taxon>
        <taxon>Sphingomonadaceae</taxon>
        <taxon>Sphingomonas</taxon>
    </lineage>
</organism>
<dbReference type="AlphaFoldDB" id="A0A429VDM2"/>
<evidence type="ECO:0000256" key="2">
    <source>
        <dbReference type="SAM" id="MobiDB-lite"/>
    </source>
</evidence>
<feature type="compositionally biased region" description="Acidic residues" evidence="2">
    <location>
        <begin position="211"/>
        <end position="240"/>
    </location>
</feature>
<feature type="region of interest" description="Disordered" evidence="2">
    <location>
        <begin position="211"/>
        <end position="298"/>
    </location>
</feature>
<dbReference type="InterPro" id="IPR036465">
    <property type="entry name" value="vWFA_dom_sf"/>
</dbReference>
<sequence>MSKPEPLDAFRRVLTGAARAIARDAEVEVVFASETAPASGKTARVASPGPGLQPRLVAEARGAADATALRLRHHDAAVHRRGAPADPEARAVFDALETARVEALGARSMGGVRANLAQLAEARVRGDAITRARSAEEVPLATAIGLIARERLTGDSAPEAASAGLAHVRPWIEERAGTDLDALALTLDDQSAFAQLSRQLLQDLELVDADEPAEETPEQGGEEDQQDEGQDEQAQDESDDSASSAQPEIRGEPERGESEEQLDYEAEELDGDDSEMGEDGDESAAPRSNRRSHEPELTGDYRAWTTRFDEVVEAEDLCDEDELARLRTYLDQQMASLQGVVTRLANRLQRRLMAKQARSWDFDQEEGLLDAARLARVVVSPGHSLSYKVERDTEFRDTVVTLLIDNSGSMRGRPISIAAISADILARTLERCGVATEILGFTTRAWKGGQSREAWLSEGRPPNPGRLNDLRHIVYKRADEPYRHARRNLGLMMREGLLKENIDGEALLWAAQRLLARSEDRRILMIISDGAPVDDSTASANGGSYLEKHLREVIGWIENRTPIELSAIGIGHDVTRYYNRAVTIMDAEALGGTLIGQLAGLFEAQ</sequence>
<dbReference type="OrthoDB" id="9764783at2"/>
<dbReference type="Proteomes" id="UP000274661">
    <property type="component" value="Unassembled WGS sequence"/>
</dbReference>
<dbReference type="InterPro" id="IPR025861">
    <property type="entry name" value="CobT_VWA_dom"/>
</dbReference>
<evidence type="ECO:0000259" key="3">
    <source>
        <dbReference type="Pfam" id="PF11775"/>
    </source>
</evidence>
<keyword evidence="5" id="KW-1185">Reference proteome</keyword>
<feature type="domain" description="Cobalamin biosynthesis protein CobT VWA" evidence="3">
    <location>
        <begin position="387"/>
        <end position="602"/>
    </location>
</feature>
<dbReference type="EC" id="6.6.1.2" evidence="1"/>